<proteinExistence type="predicted"/>
<protein>
    <submittedName>
        <fullName evidence="1">Uncharacterized protein</fullName>
    </submittedName>
</protein>
<keyword evidence="2" id="KW-1185">Reference proteome</keyword>
<name>A0ABS8SX79_DATST</name>
<organism evidence="1 2">
    <name type="scientific">Datura stramonium</name>
    <name type="common">Jimsonweed</name>
    <name type="synonym">Common thornapple</name>
    <dbReference type="NCBI Taxonomy" id="4076"/>
    <lineage>
        <taxon>Eukaryota</taxon>
        <taxon>Viridiplantae</taxon>
        <taxon>Streptophyta</taxon>
        <taxon>Embryophyta</taxon>
        <taxon>Tracheophyta</taxon>
        <taxon>Spermatophyta</taxon>
        <taxon>Magnoliopsida</taxon>
        <taxon>eudicotyledons</taxon>
        <taxon>Gunneridae</taxon>
        <taxon>Pentapetalae</taxon>
        <taxon>asterids</taxon>
        <taxon>lamiids</taxon>
        <taxon>Solanales</taxon>
        <taxon>Solanaceae</taxon>
        <taxon>Solanoideae</taxon>
        <taxon>Datureae</taxon>
        <taxon>Datura</taxon>
    </lineage>
</organism>
<dbReference type="EMBL" id="JACEIK010000892">
    <property type="protein sequence ID" value="MCD7463523.1"/>
    <property type="molecule type" value="Genomic_DNA"/>
</dbReference>
<sequence length="81" mass="9184">MVGGEKVSDAFTIFTIASSVPCLFHKTQNIKHHQALLLFLNIRWLLLRLLFLSAKDTKWEISLGAERDGFSVQGFSQDFSI</sequence>
<comment type="caution">
    <text evidence="1">The sequence shown here is derived from an EMBL/GenBank/DDBJ whole genome shotgun (WGS) entry which is preliminary data.</text>
</comment>
<evidence type="ECO:0000313" key="2">
    <source>
        <dbReference type="Proteomes" id="UP000823775"/>
    </source>
</evidence>
<gene>
    <name evidence="1" type="ORF">HAX54_050781</name>
</gene>
<accession>A0ABS8SX79</accession>
<reference evidence="1 2" key="1">
    <citation type="journal article" date="2021" name="BMC Genomics">
        <title>Datura genome reveals duplications of psychoactive alkaloid biosynthetic genes and high mutation rate following tissue culture.</title>
        <authorList>
            <person name="Rajewski A."/>
            <person name="Carter-House D."/>
            <person name="Stajich J."/>
            <person name="Litt A."/>
        </authorList>
    </citation>
    <scope>NUCLEOTIDE SEQUENCE [LARGE SCALE GENOMIC DNA]</scope>
    <source>
        <strain evidence="1">AR-01</strain>
    </source>
</reference>
<dbReference type="Proteomes" id="UP000823775">
    <property type="component" value="Unassembled WGS sequence"/>
</dbReference>
<evidence type="ECO:0000313" key="1">
    <source>
        <dbReference type="EMBL" id="MCD7463523.1"/>
    </source>
</evidence>